<evidence type="ECO:0000313" key="3">
    <source>
        <dbReference type="Proteomes" id="UP000006054"/>
    </source>
</evidence>
<dbReference type="Proteomes" id="UP000006054">
    <property type="component" value="Chromosome"/>
</dbReference>
<feature type="domain" description="Endonuclease GajA/Old nuclease/RecF-like AAA" evidence="1">
    <location>
        <begin position="2"/>
        <end position="357"/>
    </location>
</feature>
<reference evidence="3" key="1">
    <citation type="submission" date="2012-06" db="EMBL/GenBank/DDBJ databases">
        <title>The complete genome of Flexibacter litoralis DSM 6794.</title>
        <authorList>
            <person name="Lucas S."/>
            <person name="Copeland A."/>
            <person name="Lapidus A."/>
            <person name="Glavina del Rio T."/>
            <person name="Dalin E."/>
            <person name="Tice H."/>
            <person name="Bruce D."/>
            <person name="Goodwin L."/>
            <person name="Pitluck S."/>
            <person name="Peters L."/>
            <person name="Ovchinnikova G."/>
            <person name="Lu M."/>
            <person name="Kyrpides N."/>
            <person name="Mavromatis K."/>
            <person name="Ivanova N."/>
            <person name="Brettin T."/>
            <person name="Detter J.C."/>
            <person name="Han C."/>
            <person name="Larimer F."/>
            <person name="Land M."/>
            <person name="Hauser L."/>
            <person name="Markowitz V."/>
            <person name="Cheng J.-F."/>
            <person name="Hugenholtz P."/>
            <person name="Woyke T."/>
            <person name="Wu D."/>
            <person name="Spring S."/>
            <person name="Lang E."/>
            <person name="Kopitz M."/>
            <person name="Brambilla E."/>
            <person name="Klenk H.-P."/>
            <person name="Eisen J.A."/>
        </authorList>
    </citation>
    <scope>NUCLEOTIDE SEQUENCE [LARGE SCALE GENOMIC DNA]</scope>
    <source>
        <strain evidence="3">ATCC 23117 / DSM 6794 / NBRC 15988 / NCIMB 1366 / Sio-4</strain>
    </source>
</reference>
<protein>
    <recommendedName>
        <fullName evidence="1">Endonuclease GajA/Old nuclease/RecF-like AAA domain-containing protein</fullName>
    </recommendedName>
</protein>
<dbReference type="InterPro" id="IPR051396">
    <property type="entry name" value="Bact_Antivir_Def_Nuclease"/>
</dbReference>
<dbReference type="Pfam" id="PF13175">
    <property type="entry name" value="AAA_15"/>
    <property type="match status" value="1"/>
</dbReference>
<dbReference type="InterPro" id="IPR041685">
    <property type="entry name" value="AAA_GajA/Old/RecF-like"/>
</dbReference>
<proteinExistence type="predicted"/>
<keyword evidence="3" id="KW-1185">Reference proteome</keyword>
<dbReference type="HOGENOM" id="CLU_053347_1_0_10"/>
<dbReference type="EMBL" id="CP003345">
    <property type="protein sequence ID" value="AFM05653.1"/>
    <property type="molecule type" value="Genomic_DNA"/>
</dbReference>
<name>I4ANW8_BERLS</name>
<evidence type="ECO:0000259" key="1">
    <source>
        <dbReference type="Pfam" id="PF13175"/>
    </source>
</evidence>
<evidence type="ECO:0000313" key="2">
    <source>
        <dbReference type="EMBL" id="AFM05653.1"/>
    </source>
</evidence>
<dbReference type="AlphaFoldDB" id="I4ANW8"/>
<accession>I4ANW8</accession>
<dbReference type="KEGG" id="fli:Fleli_3324"/>
<dbReference type="PATRIC" id="fig|880071.3.peg.3327"/>
<organism evidence="2 3">
    <name type="scientific">Bernardetia litoralis (strain ATCC 23117 / DSM 6794 / NBRC 15988 / NCIMB 1366 / Fx l1 / Sio-4)</name>
    <name type="common">Flexibacter litoralis</name>
    <dbReference type="NCBI Taxonomy" id="880071"/>
    <lineage>
        <taxon>Bacteria</taxon>
        <taxon>Pseudomonadati</taxon>
        <taxon>Bacteroidota</taxon>
        <taxon>Cytophagia</taxon>
        <taxon>Cytophagales</taxon>
        <taxon>Bernardetiaceae</taxon>
        <taxon>Bernardetia</taxon>
    </lineage>
</organism>
<sequence length="454" mass="52348">MEKLIVKNFKAIEYAEIEVNDLTFFIGQQASGKSTLAKLVYFFKTLGQFIGNELLSQENSYQTTQIEKKIQHITSVFFLTMFGHNENFHIDFSYSNGNSIKFFSDEELAFTFEDDDNILSKLSIELIQPIQELNALRETNTSFNDRTFKLWENKVDDILDKYLPYKKDNIYFPAGRSFLSLADKNVIEIGKGYKEEFENYIRQSETGAFDTPLLYPTINENALIISSYINHCLHLKKIFKTISNIVFQDKNLIESMVKQQEILRGDYFQNDSNEGINIEKNKILLQNTSSGQQEVIRLLQDINNLIISYKIAAFRIYEEPEAHLFPASQKALMEMIVILLNSNPNVQLLISTHTPYLLAVLNVLMEAKELEKQLGENDLTLNSLVLKEERLDVSRVRVYSAKQTESGRFIFENIVNQDTQSIDAEIIDKVSEEIGMTYNQLLDLRSNLSNSVSE</sequence>
<dbReference type="RefSeq" id="WP_014799081.1">
    <property type="nucleotide sequence ID" value="NC_018018.1"/>
</dbReference>
<dbReference type="OrthoDB" id="1098190at2"/>
<dbReference type="InterPro" id="IPR027417">
    <property type="entry name" value="P-loop_NTPase"/>
</dbReference>
<dbReference type="STRING" id="880071.Fleli_3324"/>
<gene>
    <name evidence="2" type="ordered locus">Fleli_3324</name>
</gene>
<dbReference type="SUPFAM" id="SSF52540">
    <property type="entry name" value="P-loop containing nucleoside triphosphate hydrolases"/>
    <property type="match status" value="1"/>
</dbReference>
<dbReference type="PANTHER" id="PTHR43581:SF4">
    <property type="entry name" value="ATP_GTP PHOSPHATASE"/>
    <property type="match status" value="1"/>
</dbReference>
<dbReference type="Gene3D" id="3.40.50.300">
    <property type="entry name" value="P-loop containing nucleotide triphosphate hydrolases"/>
    <property type="match status" value="1"/>
</dbReference>
<dbReference type="PANTHER" id="PTHR43581">
    <property type="entry name" value="ATP/GTP PHOSPHATASE"/>
    <property type="match status" value="1"/>
</dbReference>
<dbReference type="eggNOG" id="COG3950">
    <property type="taxonomic scope" value="Bacteria"/>
</dbReference>